<dbReference type="GO" id="GO:0009435">
    <property type="term" value="P:NAD+ biosynthetic process"/>
    <property type="evidence" value="ECO:0007669"/>
    <property type="project" value="UniProtKB-UniPathway"/>
</dbReference>
<dbReference type="GO" id="GO:0005737">
    <property type="term" value="C:cytoplasm"/>
    <property type="evidence" value="ECO:0007669"/>
    <property type="project" value="TreeGrafter"/>
</dbReference>
<dbReference type="SUPFAM" id="SSF54675">
    <property type="entry name" value="Nicotinate/Quinolinate PRTase N-terminal domain-like"/>
    <property type="match status" value="1"/>
</dbReference>
<dbReference type="GO" id="GO:0034213">
    <property type="term" value="P:quinolinate catabolic process"/>
    <property type="evidence" value="ECO:0007669"/>
    <property type="project" value="TreeGrafter"/>
</dbReference>
<dbReference type="CDD" id="cd01572">
    <property type="entry name" value="QPRTase"/>
    <property type="match status" value="1"/>
</dbReference>
<dbReference type="InterPro" id="IPR022412">
    <property type="entry name" value="Quinolinate_PRibosylTrfase_N"/>
</dbReference>
<dbReference type="NCBIfam" id="TIGR00078">
    <property type="entry name" value="nadC"/>
    <property type="match status" value="1"/>
</dbReference>
<keyword evidence="6 9" id="KW-0328">Glycosyltransferase</keyword>
<reference evidence="13" key="1">
    <citation type="submission" date="2010-02" db="EMBL/GenBank/DDBJ databases">
        <title>Complete sequence of Ferroglobus placidus DSM 10642.</title>
        <authorList>
            <consortium name="US DOE Joint Genome Institute"/>
            <person name="Lucas S."/>
            <person name="Copeland A."/>
            <person name="Lapidus A."/>
            <person name="Cheng J.-F."/>
            <person name="Bruce D."/>
            <person name="Goodwin L."/>
            <person name="Pitluck S."/>
            <person name="Saunders E."/>
            <person name="Brettin T."/>
            <person name="Detter J.C."/>
            <person name="Han C."/>
            <person name="Tapia R."/>
            <person name="Larimer F."/>
            <person name="Land M."/>
            <person name="Hauser L."/>
            <person name="Kyrpides N."/>
            <person name="Ivanova N."/>
            <person name="Holmes D."/>
            <person name="Lovley D."/>
            <person name="Kyrpides N."/>
            <person name="Anderson I.J."/>
            <person name="Woyke T."/>
        </authorList>
    </citation>
    <scope>NUCLEOTIDE SEQUENCE [LARGE SCALE GENOMIC DNA]</scope>
    <source>
        <strain evidence="13">DSM 10642 / AEDII12DO</strain>
    </source>
</reference>
<keyword evidence="7 9" id="KW-0808">Transferase</keyword>
<evidence type="ECO:0000313" key="12">
    <source>
        <dbReference type="EMBL" id="ADC64355.1"/>
    </source>
</evidence>
<feature type="domain" description="Quinolinate phosphoribosyl transferase C-terminal" evidence="10">
    <location>
        <begin position="101"/>
        <end position="271"/>
    </location>
</feature>
<dbReference type="GeneID" id="8777662"/>
<organism evidence="12 13">
    <name type="scientific">Ferroglobus placidus (strain DSM 10642 / AEDII12DO)</name>
    <dbReference type="NCBI Taxonomy" id="589924"/>
    <lineage>
        <taxon>Archaea</taxon>
        <taxon>Methanobacteriati</taxon>
        <taxon>Methanobacteriota</taxon>
        <taxon>Archaeoglobi</taxon>
        <taxon>Archaeoglobales</taxon>
        <taxon>Archaeoglobaceae</taxon>
        <taxon>Ferroglobus</taxon>
    </lineage>
</organism>
<dbReference type="FunFam" id="3.20.20.70:FF:000030">
    <property type="entry name" value="Nicotinate-nucleotide pyrophosphorylase, carboxylating"/>
    <property type="match status" value="1"/>
</dbReference>
<dbReference type="Pfam" id="PF02749">
    <property type="entry name" value="QRPTase_N"/>
    <property type="match status" value="1"/>
</dbReference>
<dbReference type="InterPro" id="IPR027277">
    <property type="entry name" value="NadC/ModD"/>
</dbReference>
<dbReference type="Gene3D" id="3.90.1170.20">
    <property type="entry name" value="Quinolinate phosphoribosyl transferase, N-terminal domain"/>
    <property type="match status" value="1"/>
</dbReference>
<evidence type="ECO:0000256" key="7">
    <source>
        <dbReference type="ARBA" id="ARBA00022679"/>
    </source>
</evidence>
<comment type="catalytic activity">
    <reaction evidence="8 9">
        <text>nicotinate beta-D-ribonucleotide + CO2 + diphosphate = quinolinate + 5-phospho-alpha-D-ribose 1-diphosphate + 2 H(+)</text>
        <dbReference type="Rhea" id="RHEA:12733"/>
        <dbReference type="ChEBI" id="CHEBI:15378"/>
        <dbReference type="ChEBI" id="CHEBI:16526"/>
        <dbReference type="ChEBI" id="CHEBI:29959"/>
        <dbReference type="ChEBI" id="CHEBI:33019"/>
        <dbReference type="ChEBI" id="CHEBI:57502"/>
        <dbReference type="ChEBI" id="CHEBI:58017"/>
        <dbReference type="EC" id="2.4.2.19"/>
    </reaction>
</comment>
<comment type="pathway">
    <text evidence="2 9">Cofactor biosynthesis; NAD(+) biosynthesis; nicotinate D-ribonucleotide from quinolinate: step 1/1.</text>
</comment>
<evidence type="ECO:0000256" key="3">
    <source>
        <dbReference type="ARBA" id="ARBA00009400"/>
    </source>
</evidence>
<dbReference type="InterPro" id="IPR013785">
    <property type="entry name" value="Aldolase_TIM"/>
</dbReference>
<dbReference type="FunFam" id="3.90.1170.20:FF:000001">
    <property type="entry name" value="Nicotinate-nucleotide diphosphorylase (Carboxylating)"/>
    <property type="match status" value="1"/>
</dbReference>
<dbReference type="PIRSF" id="PIRSF006250">
    <property type="entry name" value="NadC_ModD"/>
    <property type="match status" value="1"/>
</dbReference>
<dbReference type="InterPro" id="IPR037128">
    <property type="entry name" value="Quinolinate_PRibosylTase_N_sf"/>
</dbReference>
<comment type="function">
    <text evidence="1 9">Involved in the catabolism of quinolinic acid (QA).</text>
</comment>
<dbReference type="InterPro" id="IPR004393">
    <property type="entry name" value="NadC"/>
</dbReference>
<dbReference type="UniPathway" id="UPA00253">
    <property type="reaction ID" value="UER00331"/>
</dbReference>
<dbReference type="EC" id="2.4.2.19" evidence="9"/>
<evidence type="ECO:0000256" key="2">
    <source>
        <dbReference type="ARBA" id="ARBA00004893"/>
    </source>
</evidence>
<evidence type="ECO:0000259" key="10">
    <source>
        <dbReference type="Pfam" id="PF01729"/>
    </source>
</evidence>
<dbReference type="InterPro" id="IPR036068">
    <property type="entry name" value="Nicotinate_pribotase-like_C"/>
</dbReference>
<dbReference type="HOGENOM" id="CLU_039622_2_0_2"/>
<accession>D3S1P8</accession>
<evidence type="ECO:0000256" key="6">
    <source>
        <dbReference type="ARBA" id="ARBA00022676"/>
    </source>
</evidence>
<dbReference type="PaxDb" id="589924-Ferp_0168"/>
<dbReference type="RefSeq" id="WP_012964702.1">
    <property type="nucleotide sequence ID" value="NC_013849.1"/>
</dbReference>
<dbReference type="Gene3D" id="3.20.20.70">
    <property type="entry name" value="Aldolase class I"/>
    <property type="match status" value="1"/>
</dbReference>
<evidence type="ECO:0000256" key="8">
    <source>
        <dbReference type="ARBA" id="ARBA00047445"/>
    </source>
</evidence>
<evidence type="ECO:0000256" key="5">
    <source>
        <dbReference type="ARBA" id="ARBA00022642"/>
    </source>
</evidence>
<dbReference type="PANTHER" id="PTHR32179:SF3">
    <property type="entry name" value="NICOTINATE-NUCLEOTIDE PYROPHOSPHORYLASE [CARBOXYLATING]"/>
    <property type="match status" value="1"/>
</dbReference>
<dbReference type="GO" id="GO:0004514">
    <property type="term" value="F:nicotinate-nucleotide diphosphorylase (carboxylating) activity"/>
    <property type="evidence" value="ECO:0007669"/>
    <property type="project" value="UniProtKB-EC"/>
</dbReference>
<dbReference type="EMBL" id="CP001899">
    <property type="protein sequence ID" value="ADC64355.1"/>
    <property type="molecule type" value="Genomic_DNA"/>
</dbReference>
<dbReference type="STRING" id="589924.Ferp_0168"/>
<feature type="domain" description="Quinolinate phosphoribosyl transferase N-terminal" evidence="11">
    <location>
        <begin position="18"/>
        <end position="99"/>
    </location>
</feature>
<comment type="similarity">
    <text evidence="3 9">Belongs to the NadC/ModD family.</text>
</comment>
<dbReference type="Pfam" id="PF01729">
    <property type="entry name" value="QRPTase_C"/>
    <property type="match status" value="1"/>
</dbReference>
<dbReference type="InterPro" id="IPR002638">
    <property type="entry name" value="Quinolinate_PRibosylTrfase_C"/>
</dbReference>
<dbReference type="PANTHER" id="PTHR32179">
    <property type="entry name" value="NICOTINATE-NUCLEOTIDE PYROPHOSPHORYLASE [CARBOXYLATING]"/>
    <property type="match status" value="1"/>
</dbReference>
<protein>
    <recommendedName>
        <fullName evidence="9">Nicotinate-nucleotide pyrophosphorylase [carboxylating]</fullName>
        <ecNumber evidence="9">2.4.2.19</ecNumber>
    </recommendedName>
    <alternativeName>
        <fullName evidence="9">Quinolinate phosphoribosyltransferase [decarboxylating]</fullName>
    </alternativeName>
</protein>
<evidence type="ECO:0000259" key="11">
    <source>
        <dbReference type="Pfam" id="PF02749"/>
    </source>
</evidence>
<name>D3S1P8_FERPA</name>
<dbReference type="AlphaFoldDB" id="D3S1P8"/>
<evidence type="ECO:0000256" key="1">
    <source>
        <dbReference type="ARBA" id="ARBA00003237"/>
    </source>
</evidence>
<comment type="subunit">
    <text evidence="4 9">Hexamer formed by 3 homodimers.</text>
</comment>
<gene>
    <name evidence="12" type="ordered locus">Ferp_0168</name>
</gene>
<dbReference type="SUPFAM" id="SSF51690">
    <property type="entry name" value="Nicotinate/Quinolinate PRTase C-terminal domain-like"/>
    <property type="match status" value="1"/>
</dbReference>
<proteinExistence type="inferred from homology"/>
<dbReference type="Proteomes" id="UP000002613">
    <property type="component" value="Chromosome"/>
</dbReference>
<sequence>MILKKLLEFVEEDAPFGDLTSEILPDVSVEAFIVAKQSGVVAGLEEAKELFEHFGVEVKLRKRDGQEVEKEEVLMELFGNVKKVLLVERTALNVIGRMSGIATKTRRVAEKVKKVNSKVRIAATRKTCPGMRLLDKKAVFVGGGEIHRYSLSDCILIKDNHLAVISLEEAIKRAKSLSLYKKVVVEVSDAESALKAAELGADVIMFDNMDVGEIEKAIAELKKRTLRERVLLEISGGVTEDNIIDYAKLDVDVISMGELTHSVENFDVSLEIRKVLK</sequence>
<keyword evidence="5 9" id="KW-0662">Pyridine nucleotide biosynthesis</keyword>
<evidence type="ECO:0000313" key="13">
    <source>
        <dbReference type="Proteomes" id="UP000002613"/>
    </source>
</evidence>
<keyword evidence="13" id="KW-1185">Reference proteome</keyword>
<reference evidence="12 13" key="2">
    <citation type="journal article" date="2011" name="Stand. Genomic Sci.">
        <title>Complete genome sequence of Ferroglobus placidus AEDII12DO.</title>
        <authorList>
            <person name="Anderson I."/>
            <person name="Risso C."/>
            <person name="Holmes D."/>
            <person name="Lucas S."/>
            <person name="Copeland A."/>
            <person name="Lapidus A."/>
            <person name="Cheng J.F."/>
            <person name="Bruce D."/>
            <person name="Goodwin L."/>
            <person name="Pitluck S."/>
            <person name="Saunders E."/>
            <person name="Brettin T."/>
            <person name="Detter J.C."/>
            <person name="Han C."/>
            <person name="Tapia R."/>
            <person name="Larimer F."/>
            <person name="Land M."/>
            <person name="Hauser L."/>
            <person name="Woyke T."/>
            <person name="Lovley D."/>
            <person name="Kyrpides N."/>
            <person name="Ivanova N."/>
        </authorList>
    </citation>
    <scope>NUCLEOTIDE SEQUENCE [LARGE SCALE GENOMIC DNA]</scope>
    <source>
        <strain evidence="13">DSM 10642 / AEDII12DO</strain>
    </source>
</reference>
<dbReference type="OrthoDB" id="115072at2157"/>
<evidence type="ECO:0000256" key="9">
    <source>
        <dbReference type="PIRNR" id="PIRNR006250"/>
    </source>
</evidence>
<dbReference type="eggNOG" id="arCOG01482">
    <property type="taxonomic scope" value="Archaea"/>
</dbReference>
<evidence type="ECO:0000256" key="4">
    <source>
        <dbReference type="ARBA" id="ARBA00011218"/>
    </source>
</evidence>
<dbReference type="KEGG" id="fpl:Ferp_0168"/>